<evidence type="ECO:0000259" key="2">
    <source>
        <dbReference type="Pfam" id="PF05168"/>
    </source>
</evidence>
<dbReference type="RefSeq" id="WP_014789465.1">
    <property type="nucleotide sequence ID" value="NC_018015.1"/>
</dbReference>
<evidence type="ECO:0000313" key="4">
    <source>
        <dbReference type="Proteomes" id="UP000006064"/>
    </source>
</evidence>
<dbReference type="Proteomes" id="UP000006064">
    <property type="component" value="Chromosome"/>
</dbReference>
<accession>I3ZVV0</accession>
<dbReference type="InterPro" id="IPR052226">
    <property type="entry name" value="UPF0332_toxin"/>
</dbReference>
<dbReference type="EMBL" id="CP003651">
    <property type="protein sequence ID" value="AFL95834.1"/>
    <property type="molecule type" value="Genomic_DNA"/>
</dbReference>
<dbReference type="STRING" id="163003.CL1_1637"/>
<gene>
    <name evidence="3" type="ORF">CL1_1637</name>
</gene>
<dbReference type="GeneID" id="13036941"/>
<dbReference type="Gene3D" id="1.20.120.330">
    <property type="entry name" value="Nucleotidyltransferases domain 2"/>
    <property type="match status" value="1"/>
</dbReference>
<dbReference type="SUPFAM" id="SSF81593">
    <property type="entry name" value="Nucleotidyltransferase substrate binding subunit/domain"/>
    <property type="match status" value="1"/>
</dbReference>
<dbReference type="PANTHER" id="PTHR36565">
    <property type="entry name" value="UPF0332 PROTEIN TM_1000"/>
    <property type="match status" value="1"/>
</dbReference>
<comment type="similarity">
    <text evidence="1">Belongs to the UPF0332 family.</text>
</comment>
<feature type="domain" description="HEPN" evidence="2">
    <location>
        <begin position="3"/>
        <end position="115"/>
    </location>
</feature>
<evidence type="ECO:0000313" key="3">
    <source>
        <dbReference type="EMBL" id="AFL95834.1"/>
    </source>
</evidence>
<protein>
    <recommendedName>
        <fullName evidence="2">HEPN domain-containing protein</fullName>
    </recommendedName>
</protein>
<sequence length="121" mass="14551">MSIKRAGDWLEEARRNLTYGSYRTSLMASYMAMFHAARAVLFRDGWREKSHYCIARYLEEFYVKRGKLEGTWVELLDRMRELRHEDQYDIVYEPDAEEVEEAIKIAEEFLSLMKKLLEEKV</sequence>
<dbReference type="HOGENOM" id="CLU_151247_1_1_2"/>
<dbReference type="KEGG" id="thm:CL1_1637"/>
<keyword evidence="4" id="KW-1185">Reference proteome</keyword>
<evidence type="ECO:0000256" key="1">
    <source>
        <dbReference type="ARBA" id="ARBA00038248"/>
    </source>
</evidence>
<name>I3ZVV0_THECF</name>
<dbReference type="PANTHER" id="PTHR36565:SF5">
    <property type="entry name" value="TOXIN MJ0605-RELATED"/>
    <property type="match status" value="1"/>
</dbReference>
<dbReference type="AlphaFoldDB" id="I3ZVV0"/>
<proteinExistence type="inferred from homology"/>
<organism evidence="3 4">
    <name type="scientific">Thermococcus cleftensis (strain DSM 27260 / KACC 17922 / CL1)</name>
    <dbReference type="NCBI Taxonomy" id="163003"/>
    <lineage>
        <taxon>Archaea</taxon>
        <taxon>Methanobacteriati</taxon>
        <taxon>Methanobacteriota</taxon>
        <taxon>Thermococci</taxon>
        <taxon>Thermococcales</taxon>
        <taxon>Thermococcaceae</taxon>
        <taxon>Thermococcus</taxon>
    </lineage>
</organism>
<reference evidence="3 4" key="1">
    <citation type="journal article" date="2012" name="J. Bacteriol.">
        <title>Complete Genome Sequence of the Hyperthermophilic Archaeon Thermococcus sp. Strain CL1, Isolated from a Paralvinella sp. Polychaete Worm Collected from a Hydrothermal Vent.</title>
        <authorList>
            <person name="Jung J.H."/>
            <person name="Holden J.F."/>
            <person name="Seo D.H."/>
            <person name="Park K.H."/>
            <person name="Shin H."/>
            <person name="Ryu S."/>
            <person name="Lee J.H."/>
            <person name="Park C.S."/>
        </authorList>
    </citation>
    <scope>NUCLEOTIDE SEQUENCE [LARGE SCALE GENOMIC DNA]</scope>
    <source>
        <strain evidence="4">DSM 27260 / KACC 17922 / CL1</strain>
    </source>
</reference>
<dbReference type="InterPro" id="IPR007842">
    <property type="entry name" value="HEPN_dom"/>
</dbReference>
<dbReference type="Pfam" id="PF05168">
    <property type="entry name" value="HEPN"/>
    <property type="match status" value="1"/>
</dbReference>